<dbReference type="AlphaFoldDB" id="X1LEX8"/>
<proteinExistence type="predicted"/>
<dbReference type="EMBL" id="BARV01008493">
    <property type="protein sequence ID" value="GAI04396.1"/>
    <property type="molecule type" value="Genomic_DNA"/>
</dbReference>
<feature type="non-terminal residue" evidence="1">
    <location>
        <position position="1"/>
    </location>
</feature>
<organism evidence="1">
    <name type="scientific">marine sediment metagenome</name>
    <dbReference type="NCBI Taxonomy" id="412755"/>
    <lineage>
        <taxon>unclassified sequences</taxon>
        <taxon>metagenomes</taxon>
        <taxon>ecological metagenomes</taxon>
    </lineage>
</organism>
<comment type="caution">
    <text evidence="1">The sequence shown here is derived from an EMBL/GenBank/DDBJ whole genome shotgun (WGS) entry which is preliminary data.</text>
</comment>
<protein>
    <submittedName>
        <fullName evidence="1">Uncharacterized protein</fullName>
    </submittedName>
</protein>
<sequence length="75" mass="8387">TSASVEVAAYQVLILFFGYGFDAMGEVWDKFYLGHFYLGSYDTAYAVEVQNKQPNGLRASHPQGMIIDETCSVRL</sequence>
<gene>
    <name evidence="1" type="ORF">S06H3_17063</name>
</gene>
<name>X1LEX8_9ZZZZ</name>
<reference evidence="1" key="1">
    <citation type="journal article" date="2014" name="Front. Microbiol.">
        <title>High frequency of phylogenetically diverse reductive dehalogenase-homologous genes in deep subseafloor sedimentary metagenomes.</title>
        <authorList>
            <person name="Kawai M."/>
            <person name="Futagami T."/>
            <person name="Toyoda A."/>
            <person name="Takaki Y."/>
            <person name="Nishi S."/>
            <person name="Hori S."/>
            <person name="Arai W."/>
            <person name="Tsubouchi T."/>
            <person name="Morono Y."/>
            <person name="Uchiyama I."/>
            <person name="Ito T."/>
            <person name="Fujiyama A."/>
            <person name="Inagaki F."/>
            <person name="Takami H."/>
        </authorList>
    </citation>
    <scope>NUCLEOTIDE SEQUENCE</scope>
    <source>
        <strain evidence="1">Expedition CK06-06</strain>
    </source>
</reference>
<accession>X1LEX8</accession>
<evidence type="ECO:0000313" key="1">
    <source>
        <dbReference type="EMBL" id="GAI04396.1"/>
    </source>
</evidence>